<gene>
    <name evidence="3" type="ORF">P168DRAFT_250930</name>
</gene>
<dbReference type="PANTHER" id="PTHR38248">
    <property type="entry name" value="FUNK1 6"/>
    <property type="match status" value="1"/>
</dbReference>
<organism evidence="3 4">
    <name type="scientific">Aspergillus campestris (strain IBT 28561)</name>
    <dbReference type="NCBI Taxonomy" id="1392248"/>
    <lineage>
        <taxon>Eukaryota</taxon>
        <taxon>Fungi</taxon>
        <taxon>Dikarya</taxon>
        <taxon>Ascomycota</taxon>
        <taxon>Pezizomycotina</taxon>
        <taxon>Eurotiomycetes</taxon>
        <taxon>Eurotiomycetidae</taxon>
        <taxon>Eurotiales</taxon>
        <taxon>Aspergillaceae</taxon>
        <taxon>Aspergillus</taxon>
        <taxon>Aspergillus subgen. Circumdati</taxon>
    </lineage>
</organism>
<dbReference type="PANTHER" id="PTHR38248:SF2">
    <property type="entry name" value="FUNK1 11"/>
    <property type="match status" value="1"/>
</dbReference>
<dbReference type="Gene3D" id="1.10.510.10">
    <property type="entry name" value="Transferase(Phosphotransferase) domain 1"/>
    <property type="match status" value="1"/>
</dbReference>
<keyword evidence="4" id="KW-1185">Reference proteome</keyword>
<dbReference type="VEuPathDB" id="FungiDB:P168DRAFT_250930"/>
<dbReference type="InterPro" id="IPR011009">
    <property type="entry name" value="Kinase-like_dom_sf"/>
</dbReference>
<evidence type="ECO:0000259" key="2">
    <source>
        <dbReference type="Pfam" id="PF17667"/>
    </source>
</evidence>
<feature type="region of interest" description="Disordered" evidence="1">
    <location>
        <begin position="495"/>
        <end position="560"/>
    </location>
</feature>
<accession>A0A2I1D7S4</accession>
<proteinExistence type="predicted"/>
<feature type="compositionally biased region" description="Polar residues" evidence="1">
    <location>
        <begin position="505"/>
        <end position="525"/>
    </location>
</feature>
<comment type="caution">
    <text evidence="3">The sequence shown here is derived from an EMBL/GenBank/DDBJ whole genome shotgun (WGS) entry which is preliminary data.</text>
</comment>
<dbReference type="GeneID" id="36541770"/>
<feature type="region of interest" description="Disordered" evidence="1">
    <location>
        <begin position="124"/>
        <end position="155"/>
    </location>
</feature>
<protein>
    <recommendedName>
        <fullName evidence="2">Fungal-type protein kinase domain-containing protein</fullName>
    </recommendedName>
</protein>
<dbReference type="Pfam" id="PF17667">
    <property type="entry name" value="Pkinase_fungal"/>
    <property type="match status" value="1"/>
</dbReference>
<dbReference type="EMBL" id="MSFM01000004">
    <property type="protein sequence ID" value="PKY05935.1"/>
    <property type="molecule type" value="Genomic_DNA"/>
</dbReference>
<sequence length="782" mass="87758">MAQLSRAEAIEQKPIGEGLVSFRDDLTSVCEGLGLPCSVESIRKLDPEARQDLSIHLILALQTLPTSRLLPPISGRKNLFSDLSRLSSSINADEFDFQRLVPLLGAILDRESDGVIWERVYAAAAESTPPPRPPPYLGQTPHSHSTSAVSNSHEHRNDIDAVLREELGSIYTDVPGFDGAYFAVEGLEEAAAAVFRRLQEGDDPVFVDKTGWQGWPEPAEEKQVLAWLITMVDKINGIATEEAFTTNDCRSILGWPHQPLQGSIAARKLDVGFVRSSQMTGDQTHWSHILVMGELKRSPKMDTTSSTWLDLGRYAREVFAAQDTRRFVLGFTLCGPVMRLWEFDRVGATSSTPFDINTEGARFVMSMLAFLRMNNEELGYDPSIISTSDGTRFIEITRDGQPERLFLDGLMRGASCIVGRATTCWKAHREDESDKPLVVKDSWQYPEREDEGELLREAAEKQVINVARYYYHGTVQIHGKDDDIQGAVRKGLDLKHARRHHQDHSNTTPNTAAESAKTGRSTSSAGRKRTSSHLSPAEPPTKRTCSTSPARSEHDPEENRVHRRIIVRDYGVPIYKAMSRVAMLSAFAECIEGYESLHRKAGFLQGDISTGNLILNKDGGKHSWPAFLIDLDLAIKEQREQPSGARGKTGTRAFMAIGLLLGEKHSFMHDLESFFWVILWICIHHDGPSVSKVVRRFERWNYVDLEELAELKKGAVAHEGDFIRMTDEHFSDFYKPLGPWVNRLRKMVFPNGGRWEEENKGLYSQMKTMLKDACKDPGVLTQ</sequence>
<evidence type="ECO:0000313" key="4">
    <source>
        <dbReference type="Proteomes" id="UP000234254"/>
    </source>
</evidence>
<name>A0A2I1D7S4_ASPC2</name>
<dbReference type="AlphaFoldDB" id="A0A2I1D7S4"/>
<dbReference type="Proteomes" id="UP000234254">
    <property type="component" value="Unassembled WGS sequence"/>
</dbReference>
<dbReference type="RefSeq" id="XP_024694529.1">
    <property type="nucleotide sequence ID" value="XM_024834246.1"/>
</dbReference>
<dbReference type="SUPFAM" id="SSF56112">
    <property type="entry name" value="Protein kinase-like (PK-like)"/>
    <property type="match status" value="1"/>
</dbReference>
<feature type="domain" description="Fungal-type protein kinase" evidence="2">
    <location>
        <begin position="268"/>
        <end position="682"/>
    </location>
</feature>
<feature type="compositionally biased region" description="Basic and acidic residues" evidence="1">
    <location>
        <begin position="551"/>
        <end position="560"/>
    </location>
</feature>
<evidence type="ECO:0000313" key="3">
    <source>
        <dbReference type="EMBL" id="PKY05935.1"/>
    </source>
</evidence>
<dbReference type="InterPro" id="IPR040976">
    <property type="entry name" value="Pkinase_fungal"/>
</dbReference>
<evidence type="ECO:0000256" key="1">
    <source>
        <dbReference type="SAM" id="MobiDB-lite"/>
    </source>
</evidence>
<dbReference type="OrthoDB" id="5584477at2759"/>
<feature type="compositionally biased region" description="Polar residues" evidence="1">
    <location>
        <begin position="140"/>
        <end position="151"/>
    </location>
</feature>
<reference evidence="3" key="1">
    <citation type="submission" date="2016-12" db="EMBL/GenBank/DDBJ databases">
        <title>The genomes of Aspergillus section Nigri reveals drivers in fungal speciation.</title>
        <authorList>
            <consortium name="DOE Joint Genome Institute"/>
            <person name="Vesth T.C."/>
            <person name="Nybo J."/>
            <person name="Theobald S."/>
            <person name="Brandl J."/>
            <person name="Frisvad J.C."/>
            <person name="Nielsen K.F."/>
            <person name="Lyhne E.K."/>
            <person name="Kogle M.E."/>
            <person name="Kuo A."/>
            <person name="Riley R."/>
            <person name="Clum A."/>
            <person name="Nolan M."/>
            <person name="Lipzen A."/>
            <person name="Salamov A."/>
            <person name="Henrissat B."/>
            <person name="Wiebenga A."/>
            <person name="De vries R.P."/>
            <person name="Grigoriev I.V."/>
            <person name="Mortensen U.H."/>
            <person name="Andersen M.R."/>
            <person name="Baker S.E."/>
        </authorList>
    </citation>
    <scope>NUCLEOTIDE SEQUENCE</scope>
    <source>
        <strain evidence="3">IBT 28561</strain>
    </source>
</reference>